<evidence type="ECO:0000256" key="1">
    <source>
        <dbReference type="ARBA" id="ARBA00004651"/>
    </source>
</evidence>
<dbReference type="PaxDb" id="1148-1006582"/>
<accession>Q55962</accession>
<reference evidence="7 8" key="2">
    <citation type="journal article" date="1996" name="DNA Res.">
        <title>Sequence analysis of the genome of the unicellular cyanobacterium Synechocystis sp. strain PCC6803. II. Sequence determination of the entire genome and assignment of potential protein-coding regions.</title>
        <authorList>
            <person name="Kaneko T."/>
            <person name="Sato S."/>
            <person name="Kotani H."/>
            <person name="Tanaka A."/>
            <person name="Asamizu E."/>
            <person name="Nakamura Y."/>
            <person name="Miyajima N."/>
            <person name="Hirosawa M."/>
            <person name="Sugiura M."/>
            <person name="Sasamoto S."/>
            <person name="Kimura T."/>
            <person name="Hosouchi T."/>
            <person name="Matsuno A."/>
            <person name="Muraki A."/>
            <person name="Nakazaki N."/>
            <person name="Naruo K."/>
            <person name="Okumura S."/>
            <person name="Shimpo S."/>
            <person name="Takeuchi C."/>
            <person name="Wada T."/>
            <person name="Watanabe A."/>
            <person name="Yamada M."/>
            <person name="Yasuda M."/>
            <person name="Tabata S."/>
        </authorList>
    </citation>
    <scope>NUCLEOTIDE SEQUENCE [LARGE SCALE GENOMIC DNA]</scope>
    <source>
        <strain evidence="8">ATCC 27184 / PCC 6803 / Kazusa</strain>
    </source>
</reference>
<dbReference type="InterPro" id="IPR050367">
    <property type="entry name" value="APC_superfamily"/>
</dbReference>
<name>Q55962_SYNY3</name>
<evidence type="ECO:0000313" key="7">
    <source>
        <dbReference type="EMBL" id="BAA10732.1"/>
    </source>
</evidence>
<feature type="transmembrane region" description="Helical" evidence="6">
    <location>
        <begin position="161"/>
        <end position="184"/>
    </location>
</feature>
<dbReference type="InterPro" id="IPR002293">
    <property type="entry name" value="AA/rel_permease1"/>
</dbReference>
<evidence type="ECO:0000256" key="2">
    <source>
        <dbReference type="ARBA" id="ARBA00022475"/>
    </source>
</evidence>
<evidence type="ECO:0000256" key="6">
    <source>
        <dbReference type="SAM" id="Phobius"/>
    </source>
</evidence>
<keyword evidence="5 6" id="KW-0472">Membrane</keyword>
<reference evidence="7 8" key="1">
    <citation type="journal article" date="1995" name="DNA Res.">
        <title>Sequence analysis of the genome of the unicellular cyanobacterium Synechocystis sp. strain PCC6803. I. Sequence features in the 1 Mb region from map positions 64% to 92% of the genome.</title>
        <authorList>
            <person name="Kaneko T."/>
            <person name="Tanaka A."/>
            <person name="Sato S."/>
            <person name="Kotani H."/>
            <person name="Sazuka T."/>
            <person name="Miyajima N."/>
            <person name="Sugiura M."/>
            <person name="Tabata S."/>
        </authorList>
    </citation>
    <scope>NUCLEOTIDE SEQUENCE [LARGE SCALE GENOMIC DNA]</scope>
    <source>
        <strain evidence="8">ATCC 27184 / PCC 6803 / Kazusa</strain>
    </source>
</reference>
<dbReference type="Pfam" id="PF13520">
    <property type="entry name" value="AA_permease_2"/>
    <property type="match status" value="1"/>
</dbReference>
<dbReference type="KEGG" id="syn:slr0700"/>
<gene>
    <name evidence="7" type="ordered locus">slr0700</name>
</gene>
<evidence type="ECO:0000313" key="8">
    <source>
        <dbReference type="Proteomes" id="UP000001425"/>
    </source>
</evidence>
<dbReference type="PANTHER" id="PTHR42770:SF7">
    <property type="entry name" value="MEMBRANE PROTEIN"/>
    <property type="match status" value="1"/>
</dbReference>
<proteinExistence type="predicted"/>
<dbReference type="EMBL" id="BA000022">
    <property type="protein sequence ID" value="BAA10732.1"/>
    <property type="molecule type" value="Genomic_DNA"/>
</dbReference>
<keyword evidence="4 6" id="KW-1133">Transmembrane helix</keyword>
<feature type="transmembrane region" description="Helical" evidence="6">
    <location>
        <begin position="426"/>
        <end position="445"/>
    </location>
</feature>
<feature type="transmembrane region" description="Helical" evidence="6">
    <location>
        <begin position="278"/>
        <end position="308"/>
    </location>
</feature>
<feature type="transmembrane region" description="Helical" evidence="6">
    <location>
        <begin position="235"/>
        <end position="258"/>
    </location>
</feature>
<evidence type="ECO:0000256" key="3">
    <source>
        <dbReference type="ARBA" id="ARBA00022692"/>
    </source>
</evidence>
<feature type="transmembrane region" description="Helical" evidence="6">
    <location>
        <begin position="52"/>
        <end position="73"/>
    </location>
</feature>
<comment type="subcellular location">
    <subcellularLocation>
        <location evidence="1">Cell membrane</location>
        <topology evidence="1">Multi-pass membrane protein</topology>
    </subcellularLocation>
</comment>
<feature type="transmembrane region" description="Helical" evidence="6">
    <location>
        <begin position="20"/>
        <end position="40"/>
    </location>
</feature>
<dbReference type="EnsemblBacteria" id="BAA10732">
    <property type="protein sequence ID" value="BAA10732"/>
    <property type="gene ID" value="BAA10732"/>
</dbReference>
<dbReference type="InParanoid" id="Q55962"/>
<evidence type="ECO:0000256" key="4">
    <source>
        <dbReference type="ARBA" id="ARBA00022989"/>
    </source>
</evidence>
<keyword evidence="8" id="KW-1185">Reference proteome</keyword>
<feature type="transmembrane region" description="Helical" evidence="6">
    <location>
        <begin position="204"/>
        <end position="223"/>
    </location>
</feature>
<dbReference type="PIRSF" id="PIRSF006060">
    <property type="entry name" value="AA_transporter"/>
    <property type="match status" value="1"/>
</dbReference>
<feature type="transmembrane region" description="Helical" evidence="6">
    <location>
        <begin position="398"/>
        <end position="420"/>
    </location>
</feature>
<keyword evidence="2" id="KW-1003">Cell membrane</keyword>
<dbReference type="GO" id="GO:0005886">
    <property type="term" value="C:plasma membrane"/>
    <property type="evidence" value="ECO:0007669"/>
    <property type="project" value="UniProtKB-SubCell"/>
</dbReference>
<dbReference type="eggNOG" id="COG0531">
    <property type="taxonomic scope" value="Bacteria"/>
</dbReference>
<sequence>MTVLTNSSSVPQLNRCLGLIQVTTQAIAVVGPTITAVINIPQVYLSSGNSSWLTYLIACLCILLVSQVLITFARQEAGTAGLATYVLQGLGVTFARLTGWLLLLAYGGFGILLLAMASQSFAILMGMAGPKLPLWFFVVVLGGLIWWLVSRDVRVSNGMMLVLESVSIIIIFWLCSVILFHHSIKFDLSEFQLTSATGNQVRSGLMIAFLSFVGFESAATLGRESLHPLKDIPKALRIATLLPGALFLVWAYVLGLGFKAAPSNILNSASPLVSLGDFLQIPTAAMVISFSASVCFLSASLGVFSALARVGLSLGKEKILPPFSTKIHPAFHTPVGSLTLGLGICILGTLVLLAMGLKPDDINDVCGTFGTLALLLVYGLVSISLLRDHYRRGILSRSILILGSVTILLLATATIAFLSGLNQGDLLNTVLIFFVLIVLGIGIIARQGADRS</sequence>
<protein>
    <submittedName>
        <fullName evidence="7">Slr0700 protein</fullName>
    </submittedName>
</protein>
<dbReference type="PIR" id="S77040">
    <property type="entry name" value="S77040"/>
</dbReference>
<dbReference type="AlphaFoldDB" id="Q55962"/>
<dbReference type="STRING" id="1148.gene:10500236"/>
<evidence type="ECO:0000256" key="5">
    <source>
        <dbReference type="ARBA" id="ARBA00023136"/>
    </source>
</evidence>
<dbReference type="PhylomeDB" id="Q55962"/>
<dbReference type="FunCoup" id="Q55962">
    <property type="interactions" value="105"/>
</dbReference>
<keyword evidence="3 6" id="KW-0812">Transmembrane</keyword>
<organism evidence="7 8">
    <name type="scientific">Synechocystis sp. (strain ATCC 27184 / PCC 6803 / Kazusa)</name>
    <dbReference type="NCBI Taxonomy" id="1111708"/>
    <lineage>
        <taxon>Bacteria</taxon>
        <taxon>Bacillati</taxon>
        <taxon>Cyanobacteriota</taxon>
        <taxon>Cyanophyceae</taxon>
        <taxon>Synechococcales</taxon>
        <taxon>Merismopediaceae</taxon>
        <taxon>Synechocystis</taxon>
    </lineage>
</organism>
<dbReference type="PANTHER" id="PTHR42770">
    <property type="entry name" value="AMINO ACID TRANSPORTER-RELATED"/>
    <property type="match status" value="1"/>
</dbReference>
<dbReference type="GO" id="GO:0006865">
    <property type="term" value="P:amino acid transport"/>
    <property type="evidence" value="ECO:0000318"/>
    <property type="project" value="GO_Central"/>
</dbReference>
<dbReference type="GO" id="GO:0015171">
    <property type="term" value="F:amino acid transmembrane transporter activity"/>
    <property type="evidence" value="ECO:0000318"/>
    <property type="project" value="GO_Central"/>
</dbReference>
<dbReference type="Proteomes" id="UP000001425">
    <property type="component" value="Chromosome"/>
</dbReference>
<feature type="transmembrane region" description="Helical" evidence="6">
    <location>
        <begin position="329"/>
        <end position="355"/>
    </location>
</feature>
<feature type="transmembrane region" description="Helical" evidence="6">
    <location>
        <begin position="367"/>
        <end position="386"/>
    </location>
</feature>
<dbReference type="Gene3D" id="1.20.1740.10">
    <property type="entry name" value="Amino acid/polyamine transporter I"/>
    <property type="match status" value="1"/>
</dbReference>
<feature type="transmembrane region" description="Helical" evidence="6">
    <location>
        <begin position="132"/>
        <end position="149"/>
    </location>
</feature>
<feature type="transmembrane region" description="Helical" evidence="6">
    <location>
        <begin position="104"/>
        <end position="126"/>
    </location>
</feature>